<dbReference type="WBParaSite" id="HNAJ_0001203601-mRNA-1">
    <property type="protein sequence ID" value="HNAJ_0001203601-mRNA-1"/>
    <property type="gene ID" value="HNAJ_0001203601"/>
</dbReference>
<sequence>MSTRVAISWSCEGLLKLELRFELDAFVANSTEFEEAAFVFFLGTGPLLELAPLLDLRLRLREPEGRELEGGLATDCSLWLSEGE</sequence>
<organism evidence="1">
    <name type="scientific">Rodentolepis nana</name>
    <name type="common">Dwarf tapeworm</name>
    <name type="synonym">Hymenolepis nana</name>
    <dbReference type="NCBI Taxonomy" id="102285"/>
    <lineage>
        <taxon>Eukaryota</taxon>
        <taxon>Metazoa</taxon>
        <taxon>Spiralia</taxon>
        <taxon>Lophotrochozoa</taxon>
        <taxon>Platyhelminthes</taxon>
        <taxon>Cestoda</taxon>
        <taxon>Eucestoda</taxon>
        <taxon>Cyclophyllidea</taxon>
        <taxon>Hymenolepididae</taxon>
        <taxon>Rodentolepis</taxon>
    </lineage>
</organism>
<accession>A0A0R3TW13</accession>
<protein>
    <submittedName>
        <fullName evidence="1">Uncharacterized protein</fullName>
    </submittedName>
</protein>
<reference evidence="1" key="1">
    <citation type="submission" date="2017-02" db="UniProtKB">
        <authorList>
            <consortium name="WormBaseParasite"/>
        </authorList>
    </citation>
    <scope>IDENTIFICATION</scope>
</reference>
<evidence type="ECO:0000313" key="1">
    <source>
        <dbReference type="WBParaSite" id="HNAJ_0001203601-mRNA-1"/>
    </source>
</evidence>
<name>A0A0R3TW13_RODNA</name>
<dbReference type="AlphaFoldDB" id="A0A0R3TW13"/>
<proteinExistence type="predicted"/>